<dbReference type="EMBL" id="RSAA01000018">
    <property type="protein sequence ID" value="RRO14548.1"/>
    <property type="molecule type" value="Genomic_DNA"/>
</dbReference>
<feature type="region of interest" description="Disordered" evidence="1">
    <location>
        <begin position="53"/>
        <end position="75"/>
    </location>
</feature>
<keyword evidence="3" id="KW-1185">Reference proteome</keyword>
<comment type="caution">
    <text evidence="2">The sequence shown here is derived from an EMBL/GenBank/DDBJ whole genome shotgun (WGS) entry which is preliminary data.</text>
</comment>
<gene>
    <name evidence="2" type="ORF">EIL87_19790</name>
</gene>
<feature type="region of interest" description="Disordered" evidence="1">
    <location>
        <begin position="1"/>
        <end position="32"/>
    </location>
</feature>
<proteinExistence type="predicted"/>
<accession>A0A3R8NWH9</accession>
<sequence length="75" mass="8589">MRKEARVRADQADALAQLTRRRSRDRTDHTERITDNTLIRVAVDLLLAHADQLHGNTEDELRESVTHRLTDSGSL</sequence>
<reference evidence="2 3" key="1">
    <citation type="submission" date="2018-11" db="EMBL/GenBank/DDBJ databases">
        <title>Saccharopolyspora rhizosphaerae sp. nov., an actinomycete isolated from rhizosphere soil in Thailand.</title>
        <authorList>
            <person name="Intra B."/>
            <person name="Euanorasetr J."/>
            <person name="Take A."/>
            <person name="Inahashi Y."/>
            <person name="Mori M."/>
            <person name="Panbangred W."/>
            <person name="Matsumoto A."/>
        </authorList>
    </citation>
    <scope>NUCLEOTIDE SEQUENCE [LARGE SCALE GENOMIC DNA]</scope>
    <source>
        <strain evidence="2 3">H219</strain>
    </source>
</reference>
<evidence type="ECO:0000313" key="2">
    <source>
        <dbReference type="EMBL" id="RRO14548.1"/>
    </source>
</evidence>
<evidence type="ECO:0000256" key="1">
    <source>
        <dbReference type="SAM" id="MobiDB-lite"/>
    </source>
</evidence>
<dbReference type="Proteomes" id="UP000274515">
    <property type="component" value="Unassembled WGS sequence"/>
</dbReference>
<feature type="compositionally biased region" description="Basic and acidic residues" evidence="1">
    <location>
        <begin position="56"/>
        <end position="75"/>
    </location>
</feature>
<dbReference type="AlphaFoldDB" id="A0A3R8NWH9"/>
<protein>
    <submittedName>
        <fullName evidence="2">Uncharacterized protein</fullName>
    </submittedName>
</protein>
<organism evidence="2 3">
    <name type="scientific">Saccharopolyspora rhizosphaerae</name>
    <dbReference type="NCBI Taxonomy" id="2492662"/>
    <lineage>
        <taxon>Bacteria</taxon>
        <taxon>Bacillati</taxon>
        <taxon>Actinomycetota</taxon>
        <taxon>Actinomycetes</taxon>
        <taxon>Pseudonocardiales</taxon>
        <taxon>Pseudonocardiaceae</taxon>
        <taxon>Saccharopolyspora</taxon>
    </lineage>
</organism>
<feature type="compositionally biased region" description="Basic and acidic residues" evidence="1">
    <location>
        <begin position="1"/>
        <end position="11"/>
    </location>
</feature>
<name>A0A3R8NWH9_9PSEU</name>
<evidence type="ECO:0000313" key="3">
    <source>
        <dbReference type="Proteomes" id="UP000274515"/>
    </source>
</evidence>